<comment type="caution">
    <text evidence="7">The sequence shown here is derived from an EMBL/GenBank/DDBJ whole genome shotgun (WGS) entry which is preliminary data.</text>
</comment>
<evidence type="ECO:0000256" key="1">
    <source>
        <dbReference type="ARBA" id="ARBA00000085"/>
    </source>
</evidence>
<dbReference type="GO" id="GO:0000160">
    <property type="term" value="P:phosphorelay signal transduction system"/>
    <property type="evidence" value="ECO:0007669"/>
    <property type="project" value="UniProtKB-KW"/>
</dbReference>
<dbReference type="PANTHER" id="PTHR24421">
    <property type="entry name" value="NITRATE/NITRITE SENSOR PROTEIN NARX-RELATED"/>
    <property type="match status" value="1"/>
</dbReference>
<feature type="transmembrane region" description="Helical" evidence="6">
    <location>
        <begin position="79"/>
        <end position="102"/>
    </location>
</feature>
<evidence type="ECO:0000313" key="8">
    <source>
        <dbReference type="Proteomes" id="UP000442535"/>
    </source>
</evidence>
<evidence type="ECO:0000256" key="4">
    <source>
        <dbReference type="ARBA" id="ARBA00022777"/>
    </source>
</evidence>
<dbReference type="PANTHER" id="PTHR24421:SF10">
    <property type="entry name" value="NITRATE_NITRITE SENSOR PROTEIN NARQ"/>
    <property type="match status" value="1"/>
</dbReference>
<keyword evidence="8" id="KW-1185">Reference proteome</keyword>
<feature type="transmembrane region" description="Helical" evidence="6">
    <location>
        <begin position="51"/>
        <end position="67"/>
    </location>
</feature>
<comment type="catalytic activity">
    <reaction evidence="1">
        <text>ATP + protein L-histidine = ADP + protein N-phospho-L-histidine.</text>
        <dbReference type="EC" id="2.7.13.3"/>
    </reaction>
</comment>
<dbReference type="InterPro" id="IPR036890">
    <property type="entry name" value="HATPase_C_sf"/>
</dbReference>
<evidence type="ECO:0000256" key="3">
    <source>
        <dbReference type="ARBA" id="ARBA00022679"/>
    </source>
</evidence>
<dbReference type="SUPFAM" id="SSF55874">
    <property type="entry name" value="ATPase domain of HSP90 chaperone/DNA topoisomerase II/histidine kinase"/>
    <property type="match status" value="1"/>
</dbReference>
<feature type="transmembrane region" description="Helical" evidence="6">
    <location>
        <begin position="138"/>
        <end position="156"/>
    </location>
</feature>
<keyword evidence="6" id="KW-0812">Transmembrane</keyword>
<evidence type="ECO:0000313" key="7">
    <source>
        <dbReference type="EMBL" id="MST50118.1"/>
    </source>
</evidence>
<accession>A0A7K0K3W8</accession>
<evidence type="ECO:0000256" key="2">
    <source>
        <dbReference type="ARBA" id="ARBA00012438"/>
    </source>
</evidence>
<dbReference type="EC" id="2.7.13.3" evidence="2"/>
<organism evidence="7 8">
    <name type="scientific">Mobiluncus porci</name>
    <dbReference type="NCBI Taxonomy" id="2652278"/>
    <lineage>
        <taxon>Bacteria</taxon>
        <taxon>Bacillati</taxon>
        <taxon>Actinomycetota</taxon>
        <taxon>Actinomycetes</taxon>
        <taxon>Actinomycetales</taxon>
        <taxon>Actinomycetaceae</taxon>
        <taxon>Mobiluncus</taxon>
    </lineage>
</organism>
<name>A0A7K0K3W8_9ACTO</name>
<keyword evidence="4" id="KW-0418">Kinase</keyword>
<gene>
    <name evidence="7" type="ORF">FYJ63_07705</name>
</gene>
<sequence length="392" mass="43288">MSKPARTTSGIKKFQSPFENFGDLRFKILTIVPVVAVTTDTIFLQQSALDAIYEITSLVAVVCYLFFPRWGSWVVELTIAFLLLAPWGTLGLVGFFILIVVFEQFLHRRFKTGWLFLVLNSVAFSVPGGRFLPGAMMLLLLLNVAAAAAGYTLRMYQDRNMQLVEKIVSEREQSAEQSLKLRQNLSAQLHDTTAASLSRIISIAQVVEDGLDETRQAREIHSLKTIIDESRFALGELRDTMQILEGRHAKKRIKVDLPGTLQACEDIARGSGITLRTSISDDISAEISQTIARVIEYCAREAVTNLVKYAPANSAAFMDLSLDDGTVSFETANLIAEGAGDPINSGGMGLAIIDRRVLAHGGKLQAESQGDMWFLRIELPLVSKKEEDNDSK</sequence>
<keyword evidence="3" id="KW-0808">Transferase</keyword>
<keyword evidence="5" id="KW-0902">Two-component regulatory system</keyword>
<evidence type="ECO:0000256" key="6">
    <source>
        <dbReference type="SAM" id="Phobius"/>
    </source>
</evidence>
<dbReference type="EMBL" id="VUMY01000013">
    <property type="protein sequence ID" value="MST50118.1"/>
    <property type="molecule type" value="Genomic_DNA"/>
</dbReference>
<dbReference type="InterPro" id="IPR050482">
    <property type="entry name" value="Sensor_HK_TwoCompSys"/>
</dbReference>
<dbReference type="GO" id="GO:0004673">
    <property type="term" value="F:protein histidine kinase activity"/>
    <property type="evidence" value="ECO:0007669"/>
    <property type="project" value="UniProtKB-EC"/>
</dbReference>
<reference evidence="7 8" key="1">
    <citation type="submission" date="2019-08" db="EMBL/GenBank/DDBJ databases">
        <title>In-depth cultivation of the pig gut microbiome towards novel bacterial diversity and tailored functional studies.</title>
        <authorList>
            <person name="Wylensek D."/>
            <person name="Hitch T.C.A."/>
            <person name="Clavel T."/>
        </authorList>
    </citation>
    <scope>NUCLEOTIDE SEQUENCE [LARGE SCALE GENOMIC DNA]</scope>
    <source>
        <strain evidence="7 8">RF-GAM-744-WT-7</strain>
    </source>
</reference>
<keyword evidence="6" id="KW-1133">Transmembrane helix</keyword>
<keyword evidence="6" id="KW-0472">Membrane</keyword>
<evidence type="ECO:0000256" key="5">
    <source>
        <dbReference type="ARBA" id="ARBA00023012"/>
    </source>
</evidence>
<protein>
    <recommendedName>
        <fullName evidence="2">histidine kinase</fullName>
        <ecNumber evidence="2">2.7.13.3</ecNumber>
    </recommendedName>
</protein>
<dbReference type="Proteomes" id="UP000442535">
    <property type="component" value="Unassembled WGS sequence"/>
</dbReference>
<dbReference type="RefSeq" id="WP_154545454.1">
    <property type="nucleotide sequence ID" value="NZ_VUMY01000013.1"/>
</dbReference>
<dbReference type="AlphaFoldDB" id="A0A7K0K3W8"/>
<dbReference type="Gene3D" id="3.30.565.10">
    <property type="entry name" value="Histidine kinase-like ATPase, C-terminal domain"/>
    <property type="match status" value="1"/>
</dbReference>
<proteinExistence type="predicted"/>